<organism evidence="9 10">
    <name type="scientific">Clostridium magnum DSM 2767</name>
    <dbReference type="NCBI Taxonomy" id="1121326"/>
    <lineage>
        <taxon>Bacteria</taxon>
        <taxon>Bacillati</taxon>
        <taxon>Bacillota</taxon>
        <taxon>Clostridia</taxon>
        <taxon>Eubacteriales</taxon>
        <taxon>Clostridiaceae</taxon>
        <taxon>Clostridium</taxon>
    </lineage>
</organism>
<dbReference type="Proteomes" id="UP000076603">
    <property type="component" value="Unassembled WGS sequence"/>
</dbReference>
<dbReference type="PATRIC" id="fig|1121326.3.peg.1842"/>
<dbReference type="Pfam" id="PF00005">
    <property type="entry name" value="ABC_tran"/>
    <property type="match status" value="1"/>
</dbReference>
<keyword evidence="6 9" id="KW-0067">ATP-binding</keyword>
<dbReference type="GO" id="GO:0005886">
    <property type="term" value="C:plasma membrane"/>
    <property type="evidence" value="ECO:0007669"/>
    <property type="project" value="UniProtKB-SubCell"/>
</dbReference>
<evidence type="ECO:0000256" key="7">
    <source>
        <dbReference type="ARBA" id="ARBA00023136"/>
    </source>
</evidence>
<keyword evidence="7" id="KW-0472">Membrane</keyword>
<dbReference type="PROSITE" id="PS00211">
    <property type="entry name" value="ABC_TRANSPORTER_1"/>
    <property type="match status" value="1"/>
</dbReference>
<proteinExistence type="inferred from homology"/>
<evidence type="ECO:0000256" key="6">
    <source>
        <dbReference type="ARBA" id="ARBA00022840"/>
    </source>
</evidence>
<dbReference type="GO" id="GO:0005524">
    <property type="term" value="F:ATP binding"/>
    <property type="evidence" value="ECO:0007669"/>
    <property type="project" value="UniProtKB-KW"/>
</dbReference>
<keyword evidence="10" id="KW-1185">Reference proteome</keyword>
<reference evidence="9 10" key="1">
    <citation type="submission" date="2016-04" db="EMBL/GenBank/DDBJ databases">
        <title>Genome sequence of Clostridium magnum DSM 2767.</title>
        <authorList>
            <person name="Poehlein A."/>
            <person name="Uhlig R."/>
            <person name="Fischer R."/>
            <person name="Bahl H."/>
            <person name="Daniel R."/>
        </authorList>
    </citation>
    <scope>NUCLEOTIDE SEQUENCE [LARGE SCALE GENOMIC DNA]</scope>
    <source>
        <strain evidence="9 10">DSM 2767</strain>
    </source>
</reference>
<dbReference type="AlphaFoldDB" id="A0A161WY98"/>
<evidence type="ECO:0000256" key="5">
    <source>
        <dbReference type="ARBA" id="ARBA00022741"/>
    </source>
</evidence>
<dbReference type="InterPro" id="IPR017871">
    <property type="entry name" value="ABC_transporter-like_CS"/>
</dbReference>
<gene>
    <name evidence="9" type="primary">oppD_1</name>
    <name evidence="9" type="ORF">CLMAG_18540</name>
</gene>
<dbReference type="PANTHER" id="PTHR43297:SF2">
    <property type="entry name" value="DIPEPTIDE TRANSPORT ATP-BINDING PROTEIN DPPD"/>
    <property type="match status" value="1"/>
</dbReference>
<dbReference type="GO" id="GO:0016887">
    <property type="term" value="F:ATP hydrolysis activity"/>
    <property type="evidence" value="ECO:0007669"/>
    <property type="project" value="InterPro"/>
</dbReference>
<name>A0A161WY98_9CLOT</name>
<dbReference type="InterPro" id="IPR050388">
    <property type="entry name" value="ABC_Ni/Peptide_Import"/>
</dbReference>
<dbReference type="InterPro" id="IPR027417">
    <property type="entry name" value="P-loop_NTPase"/>
</dbReference>
<evidence type="ECO:0000256" key="1">
    <source>
        <dbReference type="ARBA" id="ARBA00004202"/>
    </source>
</evidence>
<dbReference type="PANTHER" id="PTHR43297">
    <property type="entry name" value="OLIGOPEPTIDE TRANSPORT ATP-BINDING PROTEIN APPD"/>
    <property type="match status" value="1"/>
</dbReference>
<dbReference type="SUPFAM" id="SSF52540">
    <property type="entry name" value="P-loop containing nucleoside triphosphate hydrolases"/>
    <property type="match status" value="1"/>
</dbReference>
<evidence type="ECO:0000313" key="10">
    <source>
        <dbReference type="Proteomes" id="UP000076603"/>
    </source>
</evidence>
<comment type="similarity">
    <text evidence="2">Belongs to the ABC transporter superfamily.</text>
</comment>
<accession>A0A161WY98</accession>
<evidence type="ECO:0000256" key="3">
    <source>
        <dbReference type="ARBA" id="ARBA00022448"/>
    </source>
</evidence>
<dbReference type="PROSITE" id="PS50893">
    <property type="entry name" value="ABC_TRANSPORTER_2"/>
    <property type="match status" value="1"/>
</dbReference>
<dbReference type="EMBL" id="LWAE01000002">
    <property type="protein sequence ID" value="KZL92048.1"/>
    <property type="molecule type" value="Genomic_DNA"/>
</dbReference>
<keyword evidence="4" id="KW-1003">Cell membrane</keyword>
<keyword evidence="5" id="KW-0547">Nucleotide-binding</keyword>
<evidence type="ECO:0000313" key="9">
    <source>
        <dbReference type="EMBL" id="KZL92048.1"/>
    </source>
</evidence>
<evidence type="ECO:0000259" key="8">
    <source>
        <dbReference type="PROSITE" id="PS50893"/>
    </source>
</evidence>
<protein>
    <submittedName>
        <fullName evidence="9">Oligopeptide transport ATP-binding protein OppD</fullName>
    </submittedName>
</protein>
<comment type="subcellular location">
    <subcellularLocation>
        <location evidence="1">Cell membrane</location>
        <topology evidence="1">Peripheral membrane protein</topology>
    </subcellularLocation>
</comment>
<keyword evidence="3" id="KW-0813">Transport</keyword>
<dbReference type="Gene3D" id="3.40.50.300">
    <property type="entry name" value="P-loop containing nucleotide triphosphate hydrolases"/>
    <property type="match status" value="1"/>
</dbReference>
<dbReference type="InterPro" id="IPR003593">
    <property type="entry name" value="AAA+_ATPase"/>
</dbReference>
<feature type="domain" description="ABC transporter" evidence="8">
    <location>
        <begin position="9"/>
        <end position="256"/>
    </location>
</feature>
<dbReference type="RefSeq" id="WP_066621222.1">
    <property type="nucleotide sequence ID" value="NZ_FQXL01000004.1"/>
</dbReference>
<sequence>MLENIVEVKKLKTIFNTESGIKEVVKGISFDIKKGKVTCIVGESGSGKTVTVTSMIKMLPKNASISEGSILFHGQDLTKITEKEIRQIRGKKIFSVFQNPMNCFNPSITMGTQIYDLISSNIKIARKEFENKFCEIMKNLNLENPAAILNQYPFQLSGGMLQRMMIAAAIFMKPDIIIADEPTTALDVTTQKEILRQFKLIQKKYNTTILIITHDFGVVAEIADEVLVMQEGSIVERGNVFEIFNNPKHSYTQSLIKATFDREVEEVC</sequence>
<dbReference type="SMART" id="SM00382">
    <property type="entry name" value="AAA"/>
    <property type="match status" value="1"/>
</dbReference>
<dbReference type="FunFam" id="3.40.50.300:FF:000016">
    <property type="entry name" value="Oligopeptide ABC transporter ATP-binding component"/>
    <property type="match status" value="1"/>
</dbReference>
<dbReference type="InterPro" id="IPR003439">
    <property type="entry name" value="ABC_transporter-like_ATP-bd"/>
</dbReference>
<evidence type="ECO:0000256" key="2">
    <source>
        <dbReference type="ARBA" id="ARBA00005417"/>
    </source>
</evidence>
<dbReference type="STRING" id="1121326.CLMAG_18540"/>
<evidence type="ECO:0000256" key="4">
    <source>
        <dbReference type="ARBA" id="ARBA00022475"/>
    </source>
</evidence>
<comment type="caution">
    <text evidence="9">The sequence shown here is derived from an EMBL/GenBank/DDBJ whole genome shotgun (WGS) entry which is preliminary data.</text>
</comment>
<dbReference type="CDD" id="cd03257">
    <property type="entry name" value="ABC_NikE_OppD_transporters"/>
    <property type="match status" value="1"/>
</dbReference>